<dbReference type="EMBL" id="LKAM01000008">
    <property type="protein sequence ID" value="KUM47080.1"/>
    <property type="molecule type" value="Genomic_DNA"/>
</dbReference>
<keyword evidence="1" id="KW-0496">Mitochondrion</keyword>
<dbReference type="AlphaFoldDB" id="A0A101LXD6"/>
<geneLocation type="mitochondrion" evidence="1"/>
<sequence length="76" mass="8879">MLLLPPMFLLLGQLQWVGLTTTLVEHDVTIYKLPLSLFLRLDKQAHWYHQLKLAGMLLTYMPMVHIYWGLRVVAST</sequence>
<comment type="caution">
    <text evidence="1">The sequence shown here is derived from an EMBL/GenBank/DDBJ whole genome shotgun (WGS) entry which is preliminary data.</text>
</comment>
<reference evidence="1" key="1">
    <citation type="journal article" date="2015" name="Genome Biol. Evol.">
        <title>Organellar Genomes of White Spruce (Picea glauca): Assembly and Annotation.</title>
        <authorList>
            <person name="Jackman S.D."/>
            <person name="Warren R.L."/>
            <person name="Gibb E.A."/>
            <person name="Vandervalk B.P."/>
            <person name="Mohamadi H."/>
            <person name="Chu J."/>
            <person name="Raymond A."/>
            <person name="Pleasance S."/>
            <person name="Coope R."/>
            <person name="Wildung M.R."/>
            <person name="Ritland C.E."/>
            <person name="Bousquet J."/>
            <person name="Jones S.J."/>
            <person name="Bohlmann J."/>
            <person name="Birol I."/>
        </authorList>
    </citation>
    <scope>NUCLEOTIDE SEQUENCE [LARGE SCALE GENOMIC DNA]</scope>
    <source>
        <tissue evidence="1">Flushing bud</tissue>
    </source>
</reference>
<protein>
    <submittedName>
        <fullName evidence="1">Uncharacterized protein</fullName>
    </submittedName>
</protein>
<gene>
    <name evidence="1" type="ORF">ABT39_MTgene6086</name>
</gene>
<evidence type="ECO:0000313" key="1">
    <source>
        <dbReference type="EMBL" id="KUM47080.1"/>
    </source>
</evidence>
<name>A0A101LXD6_PICGL</name>
<accession>A0A101LXD6</accession>
<proteinExistence type="predicted"/>
<organism evidence="1">
    <name type="scientific">Picea glauca</name>
    <name type="common">White spruce</name>
    <name type="synonym">Pinus glauca</name>
    <dbReference type="NCBI Taxonomy" id="3330"/>
    <lineage>
        <taxon>Eukaryota</taxon>
        <taxon>Viridiplantae</taxon>
        <taxon>Streptophyta</taxon>
        <taxon>Embryophyta</taxon>
        <taxon>Tracheophyta</taxon>
        <taxon>Spermatophyta</taxon>
        <taxon>Pinopsida</taxon>
        <taxon>Pinidae</taxon>
        <taxon>Conifers I</taxon>
        <taxon>Pinales</taxon>
        <taxon>Pinaceae</taxon>
        <taxon>Picea</taxon>
    </lineage>
</organism>